<evidence type="ECO:0000256" key="1">
    <source>
        <dbReference type="SAM" id="MobiDB-lite"/>
    </source>
</evidence>
<comment type="caution">
    <text evidence="2">The sequence shown here is derived from an EMBL/GenBank/DDBJ whole genome shotgun (WGS) entry which is preliminary data.</text>
</comment>
<feature type="region of interest" description="Disordered" evidence="1">
    <location>
        <begin position="60"/>
        <end position="81"/>
    </location>
</feature>
<accession>A0A9P6E0T9</accession>
<organism evidence="2 3">
    <name type="scientific">Hydnum rufescens UP504</name>
    <dbReference type="NCBI Taxonomy" id="1448309"/>
    <lineage>
        <taxon>Eukaryota</taxon>
        <taxon>Fungi</taxon>
        <taxon>Dikarya</taxon>
        <taxon>Basidiomycota</taxon>
        <taxon>Agaricomycotina</taxon>
        <taxon>Agaricomycetes</taxon>
        <taxon>Cantharellales</taxon>
        <taxon>Hydnaceae</taxon>
        <taxon>Hydnum</taxon>
    </lineage>
</organism>
<dbReference type="AlphaFoldDB" id="A0A9P6E0T9"/>
<dbReference type="EMBL" id="MU128926">
    <property type="protein sequence ID" value="KAF9518258.1"/>
    <property type="molecule type" value="Genomic_DNA"/>
</dbReference>
<protein>
    <submittedName>
        <fullName evidence="2">Uncharacterized protein</fullName>
    </submittedName>
</protein>
<evidence type="ECO:0000313" key="3">
    <source>
        <dbReference type="Proteomes" id="UP000886523"/>
    </source>
</evidence>
<dbReference type="Proteomes" id="UP000886523">
    <property type="component" value="Unassembled WGS sequence"/>
</dbReference>
<keyword evidence="3" id="KW-1185">Reference proteome</keyword>
<reference evidence="2" key="1">
    <citation type="journal article" date="2020" name="Nat. Commun.">
        <title>Large-scale genome sequencing of mycorrhizal fungi provides insights into the early evolution of symbiotic traits.</title>
        <authorList>
            <person name="Miyauchi S."/>
            <person name="Kiss E."/>
            <person name="Kuo A."/>
            <person name="Drula E."/>
            <person name="Kohler A."/>
            <person name="Sanchez-Garcia M."/>
            <person name="Morin E."/>
            <person name="Andreopoulos B."/>
            <person name="Barry K.W."/>
            <person name="Bonito G."/>
            <person name="Buee M."/>
            <person name="Carver A."/>
            <person name="Chen C."/>
            <person name="Cichocki N."/>
            <person name="Clum A."/>
            <person name="Culley D."/>
            <person name="Crous P.W."/>
            <person name="Fauchery L."/>
            <person name="Girlanda M."/>
            <person name="Hayes R.D."/>
            <person name="Keri Z."/>
            <person name="LaButti K."/>
            <person name="Lipzen A."/>
            <person name="Lombard V."/>
            <person name="Magnuson J."/>
            <person name="Maillard F."/>
            <person name="Murat C."/>
            <person name="Nolan M."/>
            <person name="Ohm R.A."/>
            <person name="Pangilinan J."/>
            <person name="Pereira M.F."/>
            <person name="Perotto S."/>
            <person name="Peter M."/>
            <person name="Pfister S."/>
            <person name="Riley R."/>
            <person name="Sitrit Y."/>
            <person name="Stielow J.B."/>
            <person name="Szollosi G."/>
            <person name="Zifcakova L."/>
            <person name="Stursova M."/>
            <person name="Spatafora J.W."/>
            <person name="Tedersoo L."/>
            <person name="Vaario L.M."/>
            <person name="Yamada A."/>
            <person name="Yan M."/>
            <person name="Wang P."/>
            <person name="Xu J."/>
            <person name="Bruns T."/>
            <person name="Baldrian P."/>
            <person name="Vilgalys R."/>
            <person name="Dunand C."/>
            <person name="Henrissat B."/>
            <person name="Grigoriev I.V."/>
            <person name="Hibbett D."/>
            <person name="Nagy L.G."/>
            <person name="Martin F.M."/>
        </authorList>
    </citation>
    <scope>NUCLEOTIDE SEQUENCE</scope>
    <source>
        <strain evidence="2">UP504</strain>
    </source>
</reference>
<evidence type="ECO:0000313" key="2">
    <source>
        <dbReference type="EMBL" id="KAF9518258.1"/>
    </source>
</evidence>
<name>A0A9P6E0T9_9AGAM</name>
<sequence>MEEETQAKELVLEKAQSGPSSVLLCVMMVIRCSRHFHSEHAAEDHGKALKIAQDTIEGNFRNGRNKRRRGVDGHFLSIPPS</sequence>
<gene>
    <name evidence="2" type="ORF">BS47DRAFT_1338532</name>
</gene>
<proteinExistence type="predicted"/>